<dbReference type="GO" id="GO:0005737">
    <property type="term" value="C:cytoplasm"/>
    <property type="evidence" value="ECO:0007669"/>
    <property type="project" value="InterPro"/>
</dbReference>
<evidence type="ECO:0000259" key="1">
    <source>
        <dbReference type="Pfam" id="PF08845"/>
    </source>
</evidence>
<proteinExistence type="predicted"/>
<dbReference type="GO" id="GO:0003723">
    <property type="term" value="F:RNA binding"/>
    <property type="evidence" value="ECO:0007669"/>
    <property type="project" value="InterPro"/>
</dbReference>
<dbReference type="AlphaFoldDB" id="A0A199NYE9"/>
<dbReference type="GO" id="GO:0016788">
    <property type="term" value="F:hydrolase activity, acting on ester bonds"/>
    <property type="evidence" value="ECO:0007669"/>
    <property type="project" value="InterPro"/>
</dbReference>
<comment type="caution">
    <text evidence="2">The sequence shown here is derived from an EMBL/GenBank/DDBJ whole genome shotgun (WGS) entry which is preliminary data.</text>
</comment>
<feature type="domain" description="Toxin SymE-like" evidence="1">
    <location>
        <begin position="38"/>
        <end position="90"/>
    </location>
</feature>
<evidence type="ECO:0000313" key="2">
    <source>
        <dbReference type="EMBL" id="OAX53761.1"/>
    </source>
</evidence>
<dbReference type="Proteomes" id="UP000093858">
    <property type="component" value="Unassembled WGS sequence"/>
</dbReference>
<organism evidence="2 3">
    <name type="scientific">Xanthomonas graminis pv. poae</name>
    <dbReference type="NCBI Taxonomy" id="227946"/>
    <lineage>
        <taxon>Bacteria</taxon>
        <taxon>Pseudomonadati</taxon>
        <taxon>Pseudomonadota</taxon>
        <taxon>Gammaproteobacteria</taxon>
        <taxon>Lysobacterales</taxon>
        <taxon>Lysobacteraceae</taxon>
        <taxon>Xanthomonas</taxon>
        <taxon>Xanthomonas translucens group</taxon>
        <taxon>Xanthomonas graminis</taxon>
    </lineage>
</organism>
<evidence type="ECO:0000313" key="3">
    <source>
        <dbReference type="Proteomes" id="UP000093858"/>
    </source>
</evidence>
<reference evidence="2 3" key="1">
    <citation type="submission" date="2016-04" db="EMBL/GenBank/DDBJ databases">
        <title>Xanthomonas translucens phylogeny.</title>
        <authorList>
            <person name="Langlois P."/>
        </authorList>
    </citation>
    <scope>NUCLEOTIDE SEQUENCE [LARGE SCALE GENOMIC DNA]</scope>
    <source>
        <strain evidence="2 3">B99</strain>
    </source>
</reference>
<gene>
    <name evidence="2" type="ORF">A6R73_06070</name>
</gene>
<dbReference type="EMBL" id="LWSU01000260">
    <property type="protein sequence ID" value="OAX53761.1"/>
    <property type="molecule type" value="Genomic_DNA"/>
</dbReference>
<dbReference type="GO" id="GO:0016070">
    <property type="term" value="P:RNA metabolic process"/>
    <property type="evidence" value="ECO:0007669"/>
    <property type="project" value="InterPro"/>
</dbReference>
<dbReference type="Pfam" id="PF08845">
    <property type="entry name" value="SymE_toxin"/>
    <property type="match status" value="1"/>
</dbReference>
<accession>A0A199NYE9</accession>
<sequence length="104" mass="11600">MNPSPTPTPTDEELRAGLLEDLNEARLCRCRPRVPRQPTHCTVGYDSYPSKERHSGDRLVPVLRLSGLWLEQLGFAIGSMLQITARAGELGMSVVEVDTVRLRD</sequence>
<dbReference type="InterPro" id="IPR014944">
    <property type="entry name" value="Toxin_SymE-like"/>
</dbReference>
<protein>
    <recommendedName>
        <fullName evidence="1">Toxin SymE-like domain-containing protein</fullName>
    </recommendedName>
</protein>
<name>A0A199NYE9_9XANT</name>